<keyword evidence="2" id="KW-1003">Cell membrane</keyword>
<dbReference type="STRING" id="121290.APY04_2231"/>
<dbReference type="SUPFAM" id="SSF81342">
    <property type="entry name" value="Transmembrane di-heme cytochromes"/>
    <property type="match status" value="1"/>
</dbReference>
<dbReference type="InterPro" id="IPR016174">
    <property type="entry name" value="Di-haem_cyt_TM"/>
</dbReference>
<dbReference type="Pfam" id="PF01292">
    <property type="entry name" value="Ni_hydr_CYTB"/>
    <property type="match status" value="1"/>
</dbReference>
<sequence length="287" mass="31851">MDSHQASHDSNGQHARTFVYRHPLTVRITHWVNALCLLVLLLSGLQIFNAHPALYFGETSDPGRAVLMMGAEQNADGGYSGVTQIGSYTFNTTGVLGLSKGPSGQLEERGFPSWLTLPSYRDLATGRRWHLFFAWGLVLNGLCYLIYAIWSGHARRDLAPTRHQLRHIGRSLREHLLLRFSADEQGRGYNVLQKLSYLAVIFGLLPLAVLTGLTMSPALDAAFPFLLDIFDGRQSARTIHFLCALGITAFVIVHVGMVLASGLWNNMRAMITGRYSVPIRETADDRT</sequence>
<dbReference type="EMBL" id="LMTR01000071">
    <property type="protein sequence ID" value="KWT66824.1"/>
    <property type="molecule type" value="Genomic_DNA"/>
</dbReference>
<evidence type="ECO:0000256" key="6">
    <source>
        <dbReference type="SAM" id="Phobius"/>
    </source>
</evidence>
<dbReference type="AlphaFoldDB" id="A0A125NUJ3"/>
<dbReference type="GO" id="GO:0005886">
    <property type="term" value="C:plasma membrane"/>
    <property type="evidence" value="ECO:0007669"/>
    <property type="project" value="UniProtKB-SubCell"/>
</dbReference>
<dbReference type="RefSeq" id="WP_068462458.1">
    <property type="nucleotide sequence ID" value="NZ_LMTR01000071.1"/>
</dbReference>
<comment type="subcellular location">
    <subcellularLocation>
        <location evidence="1">Cell membrane</location>
        <topology evidence="1">Multi-pass membrane protein</topology>
    </subcellularLocation>
</comment>
<dbReference type="PANTHER" id="PTHR30485">
    <property type="entry name" value="NI/FE-HYDROGENASE 1 B-TYPE CYTOCHROME SUBUNIT"/>
    <property type="match status" value="1"/>
</dbReference>
<dbReference type="InterPro" id="IPR011577">
    <property type="entry name" value="Cyt_b561_bac/Ni-Hgenase"/>
</dbReference>
<feature type="domain" description="Cytochrome b561 bacterial/Ni-hydrogenase" evidence="7">
    <location>
        <begin position="21"/>
        <end position="273"/>
    </location>
</feature>
<dbReference type="Gene3D" id="1.20.950.20">
    <property type="entry name" value="Transmembrane di-heme cytochromes, Chain C"/>
    <property type="match status" value="1"/>
</dbReference>
<evidence type="ECO:0000313" key="9">
    <source>
        <dbReference type="Proteomes" id="UP000059074"/>
    </source>
</evidence>
<evidence type="ECO:0000256" key="1">
    <source>
        <dbReference type="ARBA" id="ARBA00004651"/>
    </source>
</evidence>
<keyword evidence="3 6" id="KW-0812">Transmembrane</keyword>
<dbReference type="PATRIC" id="fig|121290.4.peg.2430"/>
<protein>
    <submittedName>
        <fullName evidence="8">Thiosulfate reductase cytochrome B subunit (Membrane anchoring protein)</fullName>
    </submittedName>
</protein>
<dbReference type="GO" id="GO:0020037">
    <property type="term" value="F:heme binding"/>
    <property type="evidence" value="ECO:0007669"/>
    <property type="project" value="TreeGrafter"/>
</dbReference>
<comment type="caution">
    <text evidence="8">The sequence shown here is derived from an EMBL/GenBank/DDBJ whole genome shotgun (WGS) entry which is preliminary data.</text>
</comment>
<accession>A0A125NUJ3</accession>
<keyword evidence="9" id="KW-1185">Reference proteome</keyword>
<dbReference type="GO" id="GO:0009055">
    <property type="term" value="F:electron transfer activity"/>
    <property type="evidence" value="ECO:0007669"/>
    <property type="project" value="InterPro"/>
</dbReference>
<dbReference type="OrthoDB" id="9781740at2"/>
<keyword evidence="5 6" id="KW-0472">Membrane</keyword>
<dbReference type="Proteomes" id="UP000059074">
    <property type="component" value="Unassembled WGS sequence"/>
</dbReference>
<dbReference type="GO" id="GO:0022904">
    <property type="term" value="P:respiratory electron transport chain"/>
    <property type="evidence" value="ECO:0007669"/>
    <property type="project" value="InterPro"/>
</dbReference>
<organism evidence="8 9">
    <name type="scientific">Hyphomicrobium sulfonivorans</name>
    <dbReference type="NCBI Taxonomy" id="121290"/>
    <lineage>
        <taxon>Bacteria</taxon>
        <taxon>Pseudomonadati</taxon>
        <taxon>Pseudomonadota</taxon>
        <taxon>Alphaproteobacteria</taxon>
        <taxon>Hyphomicrobiales</taxon>
        <taxon>Hyphomicrobiaceae</taxon>
        <taxon>Hyphomicrobium</taxon>
    </lineage>
</organism>
<proteinExistence type="predicted"/>
<evidence type="ECO:0000313" key="8">
    <source>
        <dbReference type="EMBL" id="KWT66824.1"/>
    </source>
</evidence>
<evidence type="ECO:0000259" key="7">
    <source>
        <dbReference type="Pfam" id="PF01292"/>
    </source>
</evidence>
<feature type="transmembrane region" description="Helical" evidence="6">
    <location>
        <begin position="31"/>
        <end position="48"/>
    </location>
</feature>
<evidence type="ECO:0000256" key="2">
    <source>
        <dbReference type="ARBA" id="ARBA00022475"/>
    </source>
</evidence>
<evidence type="ECO:0000256" key="5">
    <source>
        <dbReference type="ARBA" id="ARBA00023136"/>
    </source>
</evidence>
<evidence type="ECO:0000256" key="4">
    <source>
        <dbReference type="ARBA" id="ARBA00022989"/>
    </source>
</evidence>
<reference evidence="8 9" key="1">
    <citation type="submission" date="2015-10" db="EMBL/GenBank/DDBJ databases">
        <title>Transcriptomic analysis of a linuron degrading triple-species bacterial consortium.</title>
        <authorList>
            <person name="Albers P."/>
        </authorList>
    </citation>
    <scope>NUCLEOTIDE SEQUENCE [LARGE SCALE GENOMIC DNA]</scope>
    <source>
        <strain evidence="8 9">WDL6</strain>
    </source>
</reference>
<feature type="transmembrane region" description="Helical" evidence="6">
    <location>
        <begin position="195"/>
        <end position="219"/>
    </location>
</feature>
<feature type="transmembrane region" description="Helical" evidence="6">
    <location>
        <begin position="129"/>
        <end position="150"/>
    </location>
</feature>
<name>A0A125NUJ3_HYPSL</name>
<gene>
    <name evidence="8" type="ORF">APY04_2231</name>
</gene>
<dbReference type="InterPro" id="IPR051542">
    <property type="entry name" value="Hydrogenase_cytochrome"/>
</dbReference>
<keyword evidence="4 6" id="KW-1133">Transmembrane helix</keyword>
<feature type="transmembrane region" description="Helical" evidence="6">
    <location>
        <begin position="239"/>
        <end position="264"/>
    </location>
</feature>
<evidence type="ECO:0000256" key="3">
    <source>
        <dbReference type="ARBA" id="ARBA00022692"/>
    </source>
</evidence>
<dbReference type="PANTHER" id="PTHR30485:SF1">
    <property type="entry name" value="CYTOCHROME YDHU-RELATED"/>
    <property type="match status" value="1"/>
</dbReference>